<evidence type="ECO:0000259" key="3">
    <source>
        <dbReference type="PROSITE" id="PS50887"/>
    </source>
</evidence>
<dbReference type="SUPFAM" id="SSF55073">
    <property type="entry name" value="Nucleotide cyclase"/>
    <property type="match status" value="1"/>
</dbReference>
<dbReference type="PANTHER" id="PTHR46663">
    <property type="entry name" value="DIGUANYLATE CYCLASE DGCT-RELATED"/>
    <property type="match status" value="1"/>
</dbReference>
<dbReference type="Gene3D" id="6.10.340.10">
    <property type="match status" value="1"/>
</dbReference>
<dbReference type="EMBL" id="AEVS01000007">
    <property type="protein sequence ID" value="EGA67637.1"/>
    <property type="molecule type" value="Genomic_DNA"/>
</dbReference>
<dbReference type="PROSITE" id="PS50887">
    <property type="entry name" value="GGDEF"/>
    <property type="match status" value="1"/>
</dbReference>
<sequence>MNKPKVQSLSNRMLKMVSLLAFCYLSIALLILVPTGIEQADRSHNELEQKLALSLSGSAAIAVYVNNSEIANEVIDALMLHQEINAVMLEGQDGVAFSSVRILDDESNVWQNANTYRLYSPTDGSSIGTLYIHSNQRVLQKKALSKVLYQLLFVVVQFLVTVVALILIFERIVGHPLTALSNSLYSITPGKAETIPIDEANRNNELGVVVHSVNTFIDSSRQAIERERELRGQIEHWEQYYRKLAEQDILTGLKNRLGCEKYVRAATYRSQYIALLLIDLDGFKAVNDTYGHAAGDTILTHVAQRFSRLQSESNIPGVVGRIGGDEFVIYLVLQQRDDALLENIAQQAIHLANQPVDFNQQPVSVGCSIGLAIDSSSELDIEKLVHQADQAMYSVKQASKNAFRFYHQISSDGS</sequence>
<dbReference type="InterPro" id="IPR052163">
    <property type="entry name" value="DGC-Regulatory_Protein"/>
</dbReference>
<dbReference type="GO" id="GO:0016020">
    <property type="term" value="C:membrane"/>
    <property type="evidence" value="ECO:0007669"/>
    <property type="project" value="InterPro"/>
</dbReference>
<dbReference type="Pfam" id="PF00990">
    <property type="entry name" value="GGDEF"/>
    <property type="match status" value="1"/>
</dbReference>
<dbReference type="Proteomes" id="UP000004371">
    <property type="component" value="Unassembled WGS sequence"/>
</dbReference>
<evidence type="ECO:0000259" key="2">
    <source>
        <dbReference type="PROSITE" id="PS50885"/>
    </source>
</evidence>
<dbReference type="eggNOG" id="COG2199">
    <property type="taxonomic scope" value="Bacteria"/>
</dbReference>
<dbReference type="STRING" id="945543.VIBR0546_04719"/>
<dbReference type="PANTHER" id="PTHR46663:SF2">
    <property type="entry name" value="GGDEF DOMAIN-CONTAINING PROTEIN"/>
    <property type="match status" value="1"/>
</dbReference>
<dbReference type="GO" id="GO:0007165">
    <property type="term" value="P:signal transduction"/>
    <property type="evidence" value="ECO:0007669"/>
    <property type="project" value="InterPro"/>
</dbReference>
<protein>
    <submittedName>
        <fullName evidence="4">GGDEF domain-containing protein</fullName>
    </submittedName>
</protein>
<dbReference type="InterPro" id="IPR000160">
    <property type="entry name" value="GGDEF_dom"/>
</dbReference>
<organism evidence="4 5">
    <name type="scientific">Vibrio brasiliensis LMG 20546</name>
    <dbReference type="NCBI Taxonomy" id="945543"/>
    <lineage>
        <taxon>Bacteria</taxon>
        <taxon>Pseudomonadati</taxon>
        <taxon>Pseudomonadota</taxon>
        <taxon>Gammaproteobacteria</taxon>
        <taxon>Vibrionales</taxon>
        <taxon>Vibrionaceae</taxon>
        <taxon>Vibrio</taxon>
        <taxon>Vibrio oreintalis group</taxon>
    </lineage>
</organism>
<dbReference type="RefSeq" id="WP_006877497.1">
    <property type="nucleotide sequence ID" value="NZ_AEVS01000007.1"/>
</dbReference>
<dbReference type="InterPro" id="IPR043128">
    <property type="entry name" value="Rev_trsase/Diguanyl_cyclase"/>
</dbReference>
<proteinExistence type="predicted"/>
<keyword evidence="1" id="KW-0472">Membrane</keyword>
<evidence type="ECO:0000256" key="1">
    <source>
        <dbReference type="SAM" id="Phobius"/>
    </source>
</evidence>
<feature type="transmembrane region" description="Helical" evidence="1">
    <location>
        <begin position="147"/>
        <end position="169"/>
    </location>
</feature>
<keyword evidence="1" id="KW-0812">Transmembrane</keyword>
<name>E8LNT5_9VIBR</name>
<dbReference type="SMART" id="SM00267">
    <property type="entry name" value="GGDEF"/>
    <property type="match status" value="1"/>
</dbReference>
<evidence type="ECO:0000313" key="5">
    <source>
        <dbReference type="Proteomes" id="UP000004371"/>
    </source>
</evidence>
<dbReference type="OrthoDB" id="5905478at2"/>
<dbReference type="InterPro" id="IPR003660">
    <property type="entry name" value="HAMP_dom"/>
</dbReference>
<feature type="domain" description="HAMP" evidence="2">
    <location>
        <begin position="171"/>
        <end position="225"/>
    </location>
</feature>
<dbReference type="NCBIfam" id="TIGR00254">
    <property type="entry name" value="GGDEF"/>
    <property type="match status" value="1"/>
</dbReference>
<keyword evidence="1" id="KW-1133">Transmembrane helix</keyword>
<dbReference type="AlphaFoldDB" id="E8LNT5"/>
<reference evidence="4 5" key="1">
    <citation type="journal article" date="2012" name="Int. J. Syst. Evol. Microbiol.">
        <title>Vibrio caribbeanicus sp. nov., isolated from the marine sponge Scleritoderma cyanea.</title>
        <authorList>
            <person name="Hoffmann M."/>
            <person name="Monday S.R."/>
            <person name="Allard M.W."/>
            <person name="Strain E.A."/>
            <person name="Whittaker P."/>
            <person name="Naum M."/>
            <person name="McCarthy P.J."/>
            <person name="Lopez J.V."/>
            <person name="Fischer M."/>
            <person name="Brown E.W."/>
        </authorList>
    </citation>
    <scope>NUCLEOTIDE SEQUENCE [LARGE SCALE GENOMIC DNA]</scope>
    <source>
        <strain evidence="4 5">LMG 20546</strain>
    </source>
</reference>
<dbReference type="CDD" id="cd01949">
    <property type="entry name" value="GGDEF"/>
    <property type="match status" value="1"/>
</dbReference>
<keyword evidence="5" id="KW-1185">Reference proteome</keyword>
<dbReference type="PROSITE" id="PS50885">
    <property type="entry name" value="HAMP"/>
    <property type="match status" value="1"/>
</dbReference>
<feature type="domain" description="GGDEF" evidence="3">
    <location>
        <begin position="271"/>
        <end position="408"/>
    </location>
</feature>
<dbReference type="Gene3D" id="3.30.70.270">
    <property type="match status" value="1"/>
</dbReference>
<comment type="caution">
    <text evidence="4">The sequence shown here is derived from an EMBL/GenBank/DDBJ whole genome shotgun (WGS) entry which is preliminary data.</text>
</comment>
<gene>
    <name evidence="4" type="ORF">VIBR0546_04719</name>
</gene>
<dbReference type="InterPro" id="IPR029787">
    <property type="entry name" value="Nucleotide_cyclase"/>
</dbReference>
<accession>E8LNT5</accession>
<evidence type="ECO:0000313" key="4">
    <source>
        <dbReference type="EMBL" id="EGA67637.1"/>
    </source>
</evidence>